<dbReference type="EMBL" id="JBJXBP010000003">
    <property type="protein sequence ID" value="KAL3840726.1"/>
    <property type="molecule type" value="Genomic_DNA"/>
</dbReference>
<organism evidence="1 2">
    <name type="scientific">Penstemon smallii</name>
    <dbReference type="NCBI Taxonomy" id="265156"/>
    <lineage>
        <taxon>Eukaryota</taxon>
        <taxon>Viridiplantae</taxon>
        <taxon>Streptophyta</taxon>
        <taxon>Embryophyta</taxon>
        <taxon>Tracheophyta</taxon>
        <taxon>Spermatophyta</taxon>
        <taxon>Magnoliopsida</taxon>
        <taxon>eudicotyledons</taxon>
        <taxon>Gunneridae</taxon>
        <taxon>Pentapetalae</taxon>
        <taxon>asterids</taxon>
        <taxon>lamiids</taxon>
        <taxon>Lamiales</taxon>
        <taxon>Plantaginaceae</taxon>
        <taxon>Cheloneae</taxon>
        <taxon>Penstemon</taxon>
    </lineage>
</organism>
<comment type="caution">
    <text evidence="1">The sequence shown here is derived from an EMBL/GenBank/DDBJ whole genome shotgun (WGS) entry which is preliminary data.</text>
</comment>
<dbReference type="Proteomes" id="UP001634393">
    <property type="component" value="Unassembled WGS sequence"/>
</dbReference>
<protein>
    <submittedName>
        <fullName evidence="1">Uncharacterized protein</fullName>
    </submittedName>
</protein>
<gene>
    <name evidence="1" type="ORF">ACJIZ3_025317</name>
</gene>
<evidence type="ECO:0000313" key="2">
    <source>
        <dbReference type="Proteomes" id="UP001634393"/>
    </source>
</evidence>
<keyword evidence="2" id="KW-1185">Reference proteome</keyword>
<accession>A0ABD3TUB6</accession>
<proteinExistence type="predicted"/>
<evidence type="ECO:0000313" key="1">
    <source>
        <dbReference type="EMBL" id="KAL3840726.1"/>
    </source>
</evidence>
<reference evidence="1 2" key="1">
    <citation type="submission" date="2024-12" db="EMBL/GenBank/DDBJ databases">
        <title>The unique morphological basis and parallel evolutionary history of personate flowers in Penstemon.</title>
        <authorList>
            <person name="Depatie T.H."/>
            <person name="Wessinger C.A."/>
        </authorList>
    </citation>
    <scope>NUCLEOTIDE SEQUENCE [LARGE SCALE GENOMIC DNA]</scope>
    <source>
        <strain evidence="1">WTNN_2</strain>
        <tissue evidence="1">Leaf</tissue>
    </source>
</reference>
<sequence length="38" mass="4215">MEEIQEQPLSLNLLVSCILLQKGSGKMQSTQIPSNQID</sequence>
<dbReference type="AlphaFoldDB" id="A0ABD3TUB6"/>
<name>A0ABD3TUB6_9LAMI</name>